<comment type="caution">
    <text evidence="2">The sequence shown here is derived from an EMBL/GenBank/DDBJ whole genome shotgun (WGS) entry which is preliminary data.</text>
</comment>
<dbReference type="GO" id="GO:0006777">
    <property type="term" value="P:Mo-molybdopterin cofactor biosynthetic process"/>
    <property type="evidence" value="ECO:0007669"/>
    <property type="project" value="InterPro"/>
</dbReference>
<reference evidence="2" key="1">
    <citation type="journal article" date="2020" name="mSystems">
        <title>Genome- and Community-Level Interaction Insights into Carbon Utilization and Element Cycling Functions of Hydrothermarchaeota in Hydrothermal Sediment.</title>
        <authorList>
            <person name="Zhou Z."/>
            <person name="Liu Y."/>
            <person name="Xu W."/>
            <person name="Pan J."/>
            <person name="Luo Z.H."/>
            <person name="Li M."/>
        </authorList>
    </citation>
    <scope>NUCLEOTIDE SEQUENCE [LARGE SCALE GENOMIC DNA]</scope>
    <source>
        <strain evidence="2">SpSt-587</strain>
    </source>
</reference>
<dbReference type="InterPro" id="IPR036425">
    <property type="entry name" value="MoaB/Mog-like_dom_sf"/>
</dbReference>
<dbReference type="PANTHER" id="PTHR43232:SF2">
    <property type="entry name" value="MOLYBDENUM COFACTOR BIOSYNTHESIS PROTEIN B"/>
    <property type="match status" value="1"/>
</dbReference>
<dbReference type="EMBL" id="DSYZ01000081">
    <property type="protein sequence ID" value="HGT82819.1"/>
    <property type="molecule type" value="Genomic_DNA"/>
</dbReference>
<proteinExistence type="predicted"/>
<feature type="domain" description="MoaB/Mog" evidence="1">
    <location>
        <begin position="11"/>
        <end position="161"/>
    </location>
</feature>
<gene>
    <name evidence="2" type="ORF">ENT52_03735</name>
</gene>
<dbReference type="PANTHER" id="PTHR43232">
    <property type="entry name" value="MOLYBDENUM COFACTOR BIOSYNTHESIS PROTEIN B"/>
    <property type="match status" value="1"/>
</dbReference>
<evidence type="ECO:0000259" key="1">
    <source>
        <dbReference type="SMART" id="SM00852"/>
    </source>
</evidence>
<dbReference type="CDD" id="cd00886">
    <property type="entry name" value="MogA_MoaB"/>
    <property type="match status" value="1"/>
</dbReference>
<dbReference type="Pfam" id="PF00994">
    <property type="entry name" value="MoCF_biosynth"/>
    <property type="match status" value="1"/>
</dbReference>
<evidence type="ECO:0000313" key="2">
    <source>
        <dbReference type="EMBL" id="HGT82819.1"/>
    </source>
</evidence>
<dbReference type="SMART" id="SM00852">
    <property type="entry name" value="MoCF_biosynth"/>
    <property type="match status" value="1"/>
</dbReference>
<accession>A0A7J3M203</accession>
<organism evidence="2">
    <name type="scientific">Archaeoglobus fulgidus</name>
    <dbReference type="NCBI Taxonomy" id="2234"/>
    <lineage>
        <taxon>Archaea</taxon>
        <taxon>Methanobacteriati</taxon>
        <taxon>Methanobacteriota</taxon>
        <taxon>Archaeoglobi</taxon>
        <taxon>Archaeoglobales</taxon>
        <taxon>Archaeoglobaceae</taxon>
        <taxon>Archaeoglobus</taxon>
    </lineage>
</organism>
<sequence>MHEKELDYRVAIVTVSTSRFQRYGNLKGIKSVPEDDESGREILNSFSDKVVDYQLVSDDVLQIRLAVFESLAKADVCILTGGTGLNPRDVTIEALESIFEKRIEGFGEIFRLKSFEQVGYSAILSRATAGIVGGKVVFCLPGSKKAVKLGVEIIKTSIKHILSHAKGIS</sequence>
<dbReference type="InterPro" id="IPR001453">
    <property type="entry name" value="MoaB/Mog_dom"/>
</dbReference>
<dbReference type="GO" id="GO:0005829">
    <property type="term" value="C:cytosol"/>
    <property type="evidence" value="ECO:0007669"/>
    <property type="project" value="TreeGrafter"/>
</dbReference>
<dbReference type="Gene3D" id="3.40.980.10">
    <property type="entry name" value="MoaB/Mog-like domain"/>
    <property type="match status" value="1"/>
</dbReference>
<protein>
    <submittedName>
        <fullName evidence="2">MogA/MoaB family molybdenum cofactor biosynthesis protein</fullName>
    </submittedName>
</protein>
<dbReference type="PIRSF" id="PIRSF006443">
    <property type="entry name" value="MoaB"/>
    <property type="match status" value="1"/>
</dbReference>
<dbReference type="InterPro" id="IPR012245">
    <property type="entry name" value="MoaB"/>
</dbReference>
<dbReference type="SUPFAM" id="SSF53218">
    <property type="entry name" value="Molybdenum cofactor biosynthesis proteins"/>
    <property type="match status" value="1"/>
</dbReference>
<dbReference type="NCBIfam" id="TIGR00177">
    <property type="entry name" value="molyb_syn"/>
    <property type="match status" value="1"/>
</dbReference>
<name>A0A7J3M203_ARCFL</name>
<dbReference type="AlphaFoldDB" id="A0A7J3M203"/>